<evidence type="ECO:0000313" key="3">
    <source>
        <dbReference type="Proteomes" id="UP001374579"/>
    </source>
</evidence>
<keyword evidence="3" id="KW-1185">Reference proteome</keyword>
<feature type="transmembrane region" description="Helical" evidence="1">
    <location>
        <begin position="6"/>
        <end position="29"/>
    </location>
</feature>
<gene>
    <name evidence="2" type="ORF">V1264_017776</name>
</gene>
<reference evidence="2 3" key="1">
    <citation type="submission" date="2024-02" db="EMBL/GenBank/DDBJ databases">
        <title>Chromosome-scale genome assembly of the rough periwinkle Littorina saxatilis.</title>
        <authorList>
            <person name="De Jode A."/>
            <person name="Faria R."/>
            <person name="Formenti G."/>
            <person name="Sims Y."/>
            <person name="Smith T.P."/>
            <person name="Tracey A."/>
            <person name="Wood J.M.D."/>
            <person name="Zagrodzka Z.B."/>
            <person name="Johannesson K."/>
            <person name="Butlin R.K."/>
            <person name="Leder E.H."/>
        </authorList>
    </citation>
    <scope>NUCLEOTIDE SEQUENCE [LARGE SCALE GENOMIC DNA]</scope>
    <source>
        <strain evidence="2">Snail1</strain>
        <tissue evidence="2">Muscle</tissue>
    </source>
</reference>
<dbReference type="AlphaFoldDB" id="A0AAN9BJW1"/>
<dbReference type="Proteomes" id="UP001374579">
    <property type="component" value="Unassembled WGS sequence"/>
</dbReference>
<proteinExistence type="predicted"/>
<organism evidence="2 3">
    <name type="scientific">Littorina saxatilis</name>
    <dbReference type="NCBI Taxonomy" id="31220"/>
    <lineage>
        <taxon>Eukaryota</taxon>
        <taxon>Metazoa</taxon>
        <taxon>Spiralia</taxon>
        <taxon>Lophotrochozoa</taxon>
        <taxon>Mollusca</taxon>
        <taxon>Gastropoda</taxon>
        <taxon>Caenogastropoda</taxon>
        <taxon>Littorinimorpha</taxon>
        <taxon>Littorinoidea</taxon>
        <taxon>Littorinidae</taxon>
        <taxon>Littorina</taxon>
    </lineage>
</organism>
<protein>
    <submittedName>
        <fullName evidence="2">Uncharacterized protein</fullName>
    </submittedName>
</protein>
<keyword evidence="1" id="KW-1133">Transmembrane helix</keyword>
<name>A0AAN9BJW1_9CAEN</name>
<dbReference type="EMBL" id="JBAMIC010000007">
    <property type="protein sequence ID" value="KAK7106528.1"/>
    <property type="molecule type" value="Genomic_DNA"/>
</dbReference>
<accession>A0AAN9BJW1</accession>
<keyword evidence="1" id="KW-0472">Membrane</keyword>
<evidence type="ECO:0000256" key="1">
    <source>
        <dbReference type="SAM" id="Phobius"/>
    </source>
</evidence>
<keyword evidence="1" id="KW-0812">Transmembrane</keyword>
<sequence>MPLLPALGCGVAAALLVVVLVVVIVIVVLKRRETRTSIPETATVSDYGYLTPVNSSPSQPEETGGVYHIVHESDMRLSGLYATAEQPGNMPDLFNGEHRMDLYNNF</sequence>
<evidence type="ECO:0000313" key="2">
    <source>
        <dbReference type="EMBL" id="KAK7106528.1"/>
    </source>
</evidence>
<comment type="caution">
    <text evidence="2">The sequence shown here is derived from an EMBL/GenBank/DDBJ whole genome shotgun (WGS) entry which is preliminary data.</text>
</comment>